<evidence type="ECO:0000259" key="1">
    <source>
        <dbReference type="SMART" id="SM00897"/>
    </source>
</evidence>
<dbReference type="Proteomes" id="UP000286732">
    <property type="component" value="Unassembled WGS sequence"/>
</dbReference>
<proteinExistence type="predicted"/>
<name>A0A432GIK8_9DELT</name>
<dbReference type="InterPro" id="IPR019494">
    <property type="entry name" value="FIST_C"/>
</dbReference>
<gene>
    <name evidence="3" type="ORF">DSY98_00310</name>
</gene>
<dbReference type="SMART" id="SM00897">
    <property type="entry name" value="FIST"/>
    <property type="match status" value="1"/>
</dbReference>
<evidence type="ECO:0000259" key="2">
    <source>
        <dbReference type="SMART" id="SM01204"/>
    </source>
</evidence>
<dbReference type="PANTHER" id="PTHR14939:SF5">
    <property type="entry name" value="F-BOX ONLY PROTEIN 22"/>
    <property type="match status" value="1"/>
</dbReference>
<protein>
    <recommendedName>
        <fullName evidence="5">Histidine kinase</fullName>
    </recommendedName>
</protein>
<dbReference type="AlphaFoldDB" id="A0A432GIK8"/>
<feature type="domain" description="FIST C-domain" evidence="2">
    <location>
        <begin position="231"/>
        <end position="375"/>
    </location>
</feature>
<feature type="domain" description="FIST" evidence="1">
    <location>
        <begin position="37"/>
        <end position="230"/>
    </location>
</feature>
<dbReference type="GO" id="GO:0000209">
    <property type="term" value="P:protein polyubiquitination"/>
    <property type="evidence" value="ECO:0007669"/>
    <property type="project" value="TreeGrafter"/>
</dbReference>
<evidence type="ECO:0000313" key="4">
    <source>
        <dbReference type="Proteomes" id="UP000286732"/>
    </source>
</evidence>
<dbReference type="Pfam" id="PF10442">
    <property type="entry name" value="FIST_C"/>
    <property type="match status" value="1"/>
</dbReference>
<dbReference type="Pfam" id="PF08495">
    <property type="entry name" value="FIST"/>
    <property type="match status" value="1"/>
</dbReference>
<dbReference type="SMART" id="SM01204">
    <property type="entry name" value="FIST_C"/>
    <property type="match status" value="1"/>
</dbReference>
<evidence type="ECO:0000313" key="3">
    <source>
        <dbReference type="EMBL" id="RTZ82910.1"/>
    </source>
</evidence>
<dbReference type="InterPro" id="IPR013702">
    <property type="entry name" value="FIST_domain_N"/>
</dbReference>
<dbReference type="PANTHER" id="PTHR14939">
    <property type="entry name" value="F-BOX ONLY PROTEIN 22"/>
    <property type="match status" value="1"/>
</dbReference>
<comment type="caution">
    <text evidence="3">The sequence shown here is derived from an EMBL/GenBank/DDBJ whole genome shotgun (WGS) entry which is preliminary data.</text>
</comment>
<evidence type="ECO:0008006" key="5">
    <source>
        <dbReference type="Google" id="ProtNLM"/>
    </source>
</evidence>
<sequence length="396" mass="43247">MIVNRIGVGVSKETDPDVAIAEVLHSAVKQAKLPKVNWVLTFFTPAHFIHAGRLHELIREQTNCDCITGCSGMGVLSVLGEISSGPGLVLMAGYTPELRPLAIAKYQELEHSAGVTQQFRETLENFGGEKPLFFFFPDVYQHQPHNFINMFNFLKNHPSVFGAGSCNDGSQETSIQFGPDIVTLNGASGLALDGVPEFSAGVTQSCATFEEPMFITETKDDLILSLDGKPALEVFNEVANELGFSNMELAAQQLLLSFPLDPEQPVFTGEGSMARHVTRIDAASQGISTSQIVHEGGVVSFAYRNNATAEQDLQAMLSRLKNKNTNTPTFGIYFNCASRGEALYGRQNVDTQLIRETLGEFPLIGFFGGYELAQMPQGVQLYTYTGVLVLVYLENK</sequence>
<dbReference type="EMBL" id="QNZM01000012">
    <property type="protein sequence ID" value="RTZ82910.1"/>
    <property type="molecule type" value="Genomic_DNA"/>
</dbReference>
<organism evidence="3 4">
    <name type="scientific">SAR324 cluster bacterium</name>
    <dbReference type="NCBI Taxonomy" id="2024889"/>
    <lineage>
        <taxon>Bacteria</taxon>
        <taxon>Deltaproteobacteria</taxon>
        <taxon>SAR324 cluster</taxon>
    </lineage>
</organism>
<reference evidence="3 4" key="1">
    <citation type="submission" date="2018-06" db="EMBL/GenBank/DDBJ databases">
        <title>Combined omics and stable isotope probing to characterize newly discovered Mariana Back-Arc vent microbial communities.</title>
        <authorList>
            <person name="Trembath-Reichert E."/>
            <person name="Huber J.A."/>
        </authorList>
    </citation>
    <scope>NUCLEOTIDE SEQUENCE [LARGE SCALE GENOMIC DNA]</scope>
    <source>
        <strain evidence="3">MAG 63_2</strain>
    </source>
</reference>
<accession>A0A432GIK8</accession>
<dbReference type="GO" id="GO:0032436">
    <property type="term" value="P:positive regulation of proteasomal ubiquitin-dependent protein catabolic process"/>
    <property type="evidence" value="ECO:0007669"/>
    <property type="project" value="TreeGrafter"/>
</dbReference>